<feature type="transmembrane region" description="Helical" evidence="1">
    <location>
        <begin position="44"/>
        <end position="66"/>
    </location>
</feature>
<organism evidence="2 3">
    <name type="scientific">Rasiella rasia</name>
    <dbReference type="NCBI Taxonomy" id="2744027"/>
    <lineage>
        <taxon>Bacteria</taxon>
        <taxon>Pseudomonadati</taxon>
        <taxon>Bacteroidota</taxon>
        <taxon>Flavobacteriia</taxon>
        <taxon>Flavobacteriales</taxon>
        <taxon>Flavobacteriaceae</taxon>
        <taxon>Rasiella</taxon>
    </lineage>
</organism>
<keyword evidence="1" id="KW-0472">Membrane</keyword>
<gene>
    <name evidence="2" type="ORF">G5B37_03970</name>
</gene>
<dbReference type="AlphaFoldDB" id="A0A6G6GJH8"/>
<dbReference type="Proteomes" id="UP000505306">
    <property type="component" value="Chromosome"/>
</dbReference>
<feature type="transmembrane region" description="Helical" evidence="1">
    <location>
        <begin position="138"/>
        <end position="158"/>
    </location>
</feature>
<evidence type="ECO:0000313" key="2">
    <source>
        <dbReference type="EMBL" id="QIE58746.1"/>
    </source>
</evidence>
<dbReference type="RefSeq" id="WP_164678774.1">
    <property type="nucleotide sequence ID" value="NZ_CP049057.1"/>
</dbReference>
<accession>A0A6G6GJH8</accession>
<reference evidence="2 3" key="1">
    <citation type="submission" date="2020-02" db="EMBL/GenBank/DDBJ databases">
        <title>Complete genome sequence of Flavobacteriaceae bacterium.</title>
        <authorList>
            <person name="Kim S.-J."/>
            <person name="Kim Y.-S."/>
            <person name="Kim K.-H."/>
        </authorList>
    </citation>
    <scope>NUCLEOTIDE SEQUENCE [LARGE SCALE GENOMIC DNA]</scope>
    <source>
        <strain evidence="2 3">RR4-40</strain>
    </source>
</reference>
<protein>
    <submittedName>
        <fullName evidence="2">Uncharacterized protein</fullName>
    </submittedName>
</protein>
<feature type="transmembrane region" description="Helical" evidence="1">
    <location>
        <begin position="72"/>
        <end position="89"/>
    </location>
</feature>
<name>A0A6G6GJH8_9FLAO</name>
<keyword evidence="3" id="KW-1185">Reference proteome</keyword>
<feature type="transmembrane region" description="Helical" evidence="1">
    <location>
        <begin position="101"/>
        <end position="126"/>
    </location>
</feature>
<evidence type="ECO:0000313" key="3">
    <source>
        <dbReference type="Proteomes" id="UP000505306"/>
    </source>
</evidence>
<proteinExistence type="predicted"/>
<feature type="transmembrane region" description="Helical" evidence="1">
    <location>
        <begin position="6"/>
        <end position="24"/>
    </location>
</feature>
<sequence length="167" mass="19312">MDEFYTLSQLAISIAGFAALFSILKPKTDSYELTDKLNLIRFYVMIELACMVVILCYLPIILLGYFNPEITYKLSFLTFLILSGIYHVFAMKRNKRVSKKINIGGISTIIIRILTIIGFIFAIFNLTGVISSQFRENYLMLIFLIFSMDIYFFIRLIYFSIGKKADL</sequence>
<dbReference type="KEGG" id="mgel:G5B37_03970"/>
<keyword evidence="1" id="KW-1133">Transmembrane helix</keyword>
<dbReference type="EMBL" id="CP049057">
    <property type="protein sequence ID" value="QIE58746.1"/>
    <property type="molecule type" value="Genomic_DNA"/>
</dbReference>
<keyword evidence="1" id="KW-0812">Transmembrane</keyword>
<evidence type="ECO:0000256" key="1">
    <source>
        <dbReference type="SAM" id="Phobius"/>
    </source>
</evidence>